<evidence type="ECO:0000256" key="11">
    <source>
        <dbReference type="ARBA" id="ARBA00057735"/>
    </source>
</evidence>
<proteinExistence type="inferred from homology"/>
<dbReference type="EMBL" id="WMEX01000004">
    <property type="protein sequence ID" value="MYL26924.1"/>
    <property type="molecule type" value="Genomic_DNA"/>
</dbReference>
<evidence type="ECO:0000256" key="10">
    <source>
        <dbReference type="ARBA" id="ARBA00048743"/>
    </source>
</evidence>
<evidence type="ECO:0000256" key="4">
    <source>
        <dbReference type="ARBA" id="ARBA00022679"/>
    </source>
</evidence>
<keyword evidence="5 12" id="KW-0545">Nucleotide biosynthesis</keyword>
<feature type="domain" description="Thymidylate kinase-like" evidence="13">
    <location>
        <begin position="10"/>
        <end position="199"/>
    </location>
</feature>
<dbReference type="GO" id="GO:0006233">
    <property type="term" value="P:dTDP biosynthetic process"/>
    <property type="evidence" value="ECO:0007669"/>
    <property type="project" value="InterPro"/>
</dbReference>
<comment type="caution">
    <text evidence="14">The sequence shown here is derived from an EMBL/GenBank/DDBJ whole genome shotgun (WGS) entry which is preliminary data.</text>
</comment>
<dbReference type="InterPro" id="IPR027417">
    <property type="entry name" value="P-loop_NTPase"/>
</dbReference>
<keyword evidence="8 12" id="KW-0067">ATP-binding</keyword>
<comment type="function">
    <text evidence="11 12">Phosphorylation of dTMP to form dTDP in both de novo and salvage pathways of dTTP synthesis.</text>
</comment>
<dbReference type="FunFam" id="3.40.50.300:FF:000225">
    <property type="entry name" value="Thymidylate kinase"/>
    <property type="match status" value="1"/>
</dbReference>
<gene>
    <name evidence="12" type="primary">tmk</name>
    <name evidence="14" type="ORF">GLW01_08980</name>
</gene>
<dbReference type="InterPro" id="IPR018094">
    <property type="entry name" value="Thymidylate_kinase"/>
</dbReference>
<evidence type="ECO:0000256" key="1">
    <source>
        <dbReference type="ARBA" id="ARBA00009776"/>
    </source>
</evidence>
<dbReference type="PANTHER" id="PTHR10344:SF4">
    <property type="entry name" value="UMP-CMP KINASE 2, MITOCHONDRIAL"/>
    <property type="match status" value="1"/>
</dbReference>
<dbReference type="NCBIfam" id="TIGR00041">
    <property type="entry name" value="DTMP_kinase"/>
    <property type="match status" value="1"/>
</dbReference>
<dbReference type="EC" id="2.7.4.9" evidence="2 12"/>
<dbReference type="GO" id="GO:0005524">
    <property type="term" value="F:ATP binding"/>
    <property type="evidence" value="ECO:0007669"/>
    <property type="project" value="UniProtKB-UniRule"/>
</dbReference>
<dbReference type="Gene3D" id="3.40.50.300">
    <property type="entry name" value="P-loop containing nucleotide triphosphate hydrolases"/>
    <property type="match status" value="1"/>
</dbReference>
<evidence type="ECO:0000313" key="15">
    <source>
        <dbReference type="Proteomes" id="UP000460751"/>
    </source>
</evidence>
<dbReference type="GO" id="GO:0004798">
    <property type="term" value="F:dTMP kinase activity"/>
    <property type="evidence" value="ECO:0007669"/>
    <property type="project" value="UniProtKB-UniRule"/>
</dbReference>
<organism evidence="14 15">
    <name type="scientific">Vreelandella halophila</name>
    <dbReference type="NCBI Taxonomy" id="86177"/>
    <lineage>
        <taxon>Bacteria</taxon>
        <taxon>Pseudomonadati</taxon>
        <taxon>Pseudomonadota</taxon>
        <taxon>Gammaproteobacteria</taxon>
        <taxon>Oceanospirillales</taxon>
        <taxon>Halomonadaceae</taxon>
        <taxon>Vreelandella</taxon>
    </lineage>
</organism>
<dbReference type="GO" id="GO:0006227">
    <property type="term" value="P:dUDP biosynthetic process"/>
    <property type="evidence" value="ECO:0007669"/>
    <property type="project" value="TreeGrafter"/>
</dbReference>
<keyword evidence="6 12" id="KW-0547">Nucleotide-binding</keyword>
<dbReference type="GO" id="GO:0006235">
    <property type="term" value="P:dTTP biosynthetic process"/>
    <property type="evidence" value="ECO:0007669"/>
    <property type="project" value="UniProtKB-UniRule"/>
</dbReference>
<dbReference type="InterPro" id="IPR039430">
    <property type="entry name" value="Thymidylate_kin-like_dom"/>
</dbReference>
<dbReference type="GO" id="GO:0005829">
    <property type="term" value="C:cytosol"/>
    <property type="evidence" value="ECO:0007669"/>
    <property type="project" value="TreeGrafter"/>
</dbReference>
<dbReference type="SUPFAM" id="SSF52540">
    <property type="entry name" value="P-loop containing nucleoside triphosphate hydrolases"/>
    <property type="match status" value="1"/>
</dbReference>
<dbReference type="AlphaFoldDB" id="A0A9X5B5W9"/>
<dbReference type="Proteomes" id="UP000460751">
    <property type="component" value="Unassembled WGS sequence"/>
</dbReference>
<evidence type="ECO:0000256" key="2">
    <source>
        <dbReference type="ARBA" id="ARBA00012980"/>
    </source>
</evidence>
<dbReference type="HAMAP" id="MF_00165">
    <property type="entry name" value="Thymidylate_kinase"/>
    <property type="match status" value="1"/>
</dbReference>
<keyword evidence="15" id="KW-1185">Reference proteome</keyword>
<evidence type="ECO:0000256" key="7">
    <source>
        <dbReference type="ARBA" id="ARBA00022777"/>
    </source>
</evidence>
<comment type="catalytic activity">
    <reaction evidence="10 12">
        <text>dTMP + ATP = dTDP + ADP</text>
        <dbReference type="Rhea" id="RHEA:13517"/>
        <dbReference type="ChEBI" id="CHEBI:30616"/>
        <dbReference type="ChEBI" id="CHEBI:58369"/>
        <dbReference type="ChEBI" id="CHEBI:63528"/>
        <dbReference type="ChEBI" id="CHEBI:456216"/>
        <dbReference type="EC" id="2.7.4.9"/>
    </reaction>
</comment>
<keyword evidence="4 12" id="KW-0808">Transferase</keyword>
<feature type="binding site" evidence="12">
    <location>
        <begin position="12"/>
        <end position="19"/>
    </location>
    <ligand>
        <name>ATP</name>
        <dbReference type="ChEBI" id="CHEBI:30616"/>
    </ligand>
</feature>
<sequence>MMARGLFITFEGTEGVGKSTAIRGASDWLTQKGVAHRVTREPGGTPMAEEIRELLLRSREEPVDRTCELLLMFAARAQHLARVIRPALEAGEWVLCDRFTDATYAYQGGGRELDSAPVAQLESLVQGETLRPDAVLWLDAPVETGMARVAGRGGEPDRFEHERVRFFERVRQVYEARAGNPANRYRRIDAEVTADEVADAVRRTMEELHREWPSLQ</sequence>
<keyword evidence="7 12" id="KW-0418">Kinase</keyword>
<comment type="similarity">
    <text evidence="1 12">Belongs to the thymidylate kinase family.</text>
</comment>
<dbReference type="PANTHER" id="PTHR10344">
    <property type="entry name" value="THYMIDYLATE KINASE"/>
    <property type="match status" value="1"/>
</dbReference>
<evidence type="ECO:0000256" key="3">
    <source>
        <dbReference type="ARBA" id="ARBA00017144"/>
    </source>
</evidence>
<reference evidence="14 15" key="1">
    <citation type="submission" date="2019-11" db="EMBL/GenBank/DDBJ databases">
        <title>Genome sequences of 17 halophilic strains isolated from different environments.</title>
        <authorList>
            <person name="Furrow R.E."/>
        </authorList>
    </citation>
    <scope>NUCLEOTIDE SEQUENCE [LARGE SCALE GENOMIC DNA]</scope>
    <source>
        <strain evidence="14 15">22507_15_FS</strain>
    </source>
</reference>
<dbReference type="Pfam" id="PF02223">
    <property type="entry name" value="Thymidylate_kin"/>
    <property type="match status" value="1"/>
</dbReference>
<evidence type="ECO:0000256" key="5">
    <source>
        <dbReference type="ARBA" id="ARBA00022727"/>
    </source>
</evidence>
<evidence type="ECO:0000259" key="13">
    <source>
        <dbReference type="Pfam" id="PF02223"/>
    </source>
</evidence>
<evidence type="ECO:0000313" key="14">
    <source>
        <dbReference type="EMBL" id="MYL26924.1"/>
    </source>
</evidence>
<evidence type="ECO:0000256" key="12">
    <source>
        <dbReference type="HAMAP-Rule" id="MF_00165"/>
    </source>
</evidence>
<evidence type="ECO:0000256" key="6">
    <source>
        <dbReference type="ARBA" id="ARBA00022741"/>
    </source>
</evidence>
<dbReference type="CDD" id="cd01672">
    <property type="entry name" value="TMPK"/>
    <property type="match status" value="1"/>
</dbReference>
<protein>
    <recommendedName>
        <fullName evidence="3 12">Thymidylate kinase</fullName>
        <ecNumber evidence="2 12">2.7.4.9</ecNumber>
    </recommendedName>
    <alternativeName>
        <fullName evidence="9 12">dTMP kinase</fullName>
    </alternativeName>
</protein>
<evidence type="ECO:0000256" key="9">
    <source>
        <dbReference type="ARBA" id="ARBA00029962"/>
    </source>
</evidence>
<accession>A0A9X5B5W9</accession>
<dbReference type="OrthoDB" id="9774907at2"/>
<name>A0A9X5B5W9_9GAMM</name>
<evidence type="ECO:0000256" key="8">
    <source>
        <dbReference type="ARBA" id="ARBA00022840"/>
    </source>
</evidence>